<evidence type="ECO:0000313" key="3">
    <source>
        <dbReference type="Proteomes" id="UP001139290"/>
    </source>
</evidence>
<sequence>MKKTLLISALSLALLGSAAHAADTATLKVAGKLTNAACTPTMSDAGVADYGKIYLGNLSATETNQLGHKNITLTLNCTAATKMAWRLSENRTGTRPLGIEVANADISGASTDLAPRTNGLGKTAGNVKIGGWALYVDLPNLKANGAVVDMVEGNGTLTQAWKKSTTGAITNDAGDLIWYSVATTGSVDPLAITEAVFPLVVSAAIQNTTTLAITDDTPLDGEATITLGYL</sequence>
<evidence type="ECO:0000256" key="1">
    <source>
        <dbReference type="SAM" id="SignalP"/>
    </source>
</evidence>
<dbReference type="RefSeq" id="WP_252838406.1">
    <property type="nucleotide sequence ID" value="NZ_JAJJVQ010000004.1"/>
</dbReference>
<gene>
    <name evidence="2" type="ORF">LOD26_12360</name>
</gene>
<keyword evidence="1" id="KW-0732">Signal</keyword>
<evidence type="ECO:0000313" key="2">
    <source>
        <dbReference type="EMBL" id="MCO5782113.1"/>
    </source>
</evidence>
<name>A0ABT1B904_9ENTR</name>
<keyword evidence="3" id="KW-1185">Reference proteome</keyword>
<reference evidence="2" key="1">
    <citation type="submission" date="2021-11" db="EMBL/GenBank/DDBJ databases">
        <title>Citrobacter meridianamericanus sp. nov. isolated from soil.</title>
        <authorList>
            <person name="Furlan J.P.R."/>
            <person name="Stehling E.G."/>
        </authorList>
    </citation>
    <scope>NUCLEOTIDE SEQUENCE</scope>
    <source>
        <strain evidence="2">BR102</strain>
    </source>
</reference>
<proteinExistence type="predicted"/>
<protein>
    <submittedName>
        <fullName evidence="2">DUF1120 domain-containing protein</fullName>
    </submittedName>
</protein>
<feature type="chain" id="PRO_5045366568" evidence="1">
    <location>
        <begin position="22"/>
        <end position="230"/>
    </location>
</feature>
<dbReference type="InterPro" id="IPR010546">
    <property type="entry name" value="DUF1120"/>
</dbReference>
<comment type="caution">
    <text evidence="2">The sequence shown here is derived from an EMBL/GenBank/DDBJ whole genome shotgun (WGS) entry which is preliminary data.</text>
</comment>
<feature type="signal peptide" evidence="1">
    <location>
        <begin position="1"/>
        <end position="21"/>
    </location>
</feature>
<organism evidence="2 3">
    <name type="scientific">Citrobacter meridianamericanus</name>
    <dbReference type="NCBI Taxonomy" id="2894201"/>
    <lineage>
        <taxon>Bacteria</taxon>
        <taxon>Pseudomonadati</taxon>
        <taxon>Pseudomonadota</taxon>
        <taxon>Gammaproteobacteria</taxon>
        <taxon>Enterobacterales</taxon>
        <taxon>Enterobacteriaceae</taxon>
        <taxon>Citrobacter</taxon>
    </lineage>
</organism>
<accession>A0ABT1B904</accession>
<dbReference type="EMBL" id="JAJJVQ010000004">
    <property type="protein sequence ID" value="MCO5782113.1"/>
    <property type="molecule type" value="Genomic_DNA"/>
</dbReference>
<dbReference type="Proteomes" id="UP001139290">
    <property type="component" value="Unassembled WGS sequence"/>
</dbReference>
<dbReference type="Pfam" id="PF06551">
    <property type="entry name" value="DUF1120"/>
    <property type="match status" value="1"/>
</dbReference>